<dbReference type="GO" id="GO:0000156">
    <property type="term" value="F:phosphorelay response regulator activity"/>
    <property type="evidence" value="ECO:0007669"/>
    <property type="project" value="InterPro"/>
</dbReference>
<accession>F6DQ58</accession>
<keyword evidence="3" id="KW-0597">Phosphoprotein</keyword>
<dbReference type="SMART" id="SM00850">
    <property type="entry name" value="LytTR"/>
    <property type="match status" value="1"/>
</dbReference>
<comment type="function">
    <text evidence="2">May play the central regulatory role in sporulation. It may be an element of the effector pathway responsible for the activation of sporulation genes in response to nutritional stress. Spo0A may act in concert with spo0H (a sigma factor) to control the expression of some genes that are critical to the sporulation process.</text>
</comment>
<dbReference type="InterPro" id="IPR007492">
    <property type="entry name" value="LytTR_DNA-bd_dom"/>
</dbReference>
<dbReference type="Gene3D" id="2.40.50.1020">
    <property type="entry name" value="LytTr DNA-binding domain"/>
    <property type="match status" value="1"/>
</dbReference>
<evidence type="ECO:0000256" key="2">
    <source>
        <dbReference type="ARBA" id="ARBA00024867"/>
    </source>
</evidence>
<dbReference type="OrthoDB" id="9809318at2"/>
<reference evidence="6 7" key="2">
    <citation type="journal article" date="2012" name="Stand. Genomic Sci.">
        <title>Complete genome sequence of the sulfate-reducing firmicute Desulfotomaculum ruminis type strain (DL(T)).</title>
        <authorList>
            <person name="Spring S."/>
            <person name="Visser M."/>
            <person name="Lu M."/>
            <person name="Copeland A."/>
            <person name="Lapidus A."/>
            <person name="Lucas S."/>
            <person name="Cheng J.F."/>
            <person name="Han C."/>
            <person name="Tapia R."/>
            <person name="Goodwin L.A."/>
            <person name="Pitluck S."/>
            <person name="Ivanova N."/>
            <person name="Land M."/>
            <person name="Hauser L."/>
            <person name="Larimer F."/>
            <person name="Rohde M."/>
            <person name="Goker M."/>
            <person name="Detter J.C."/>
            <person name="Kyrpides N.C."/>
            <person name="Woyke T."/>
            <person name="Schaap P.J."/>
            <person name="Plugge C.M."/>
            <person name="Muyzer G."/>
            <person name="Kuever J."/>
            <person name="Pereira I.A."/>
            <person name="Parshina S.N."/>
            <person name="Bernier-Latmani R."/>
            <person name="Stams A.J."/>
            <person name="Klenk H.P."/>
        </authorList>
    </citation>
    <scope>NUCLEOTIDE SEQUENCE [LARGE SCALE GENOMIC DNA]</scope>
    <source>
        <strain evidence="7">ATCC 23193 / DSM 2154 / NCIB 8452 / DL</strain>
    </source>
</reference>
<dbReference type="PANTHER" id="PTHR37299">
    <property type="entry name" value="TRANSCRIPTIONAL REGULATOR-RELATED"/>
    <property type="match status" value="1"/>
</dbReference>
<dbReference type="SMART" id="SM00448">
    <property type="entry name" value="REC"/>
    <property type="match status" value="1"/>
</dbReference>
<dbReference type="InterPro" id="IPR011006">
    <property type="entry name" value="CheY-like_superfamily"/>
</dbReference>
<organism evidence="6 7">
    <name type="scientific">Desulforamulus ruminis (strain ATCC 23193 / DSM 2154 / NCIMB 8452 / DL)</name>
    <name type="common">Desulfotomaculum ruminis</name>
    <dbReference type="NCBI Taxonomy" id="696281"/>
    <lineage>
        <taxon>Bacteria</taxon>
        <taxon>Bacillati</taxon>
        <taxon>Bacillota</taxon>
        <taxon>Clostridia</taxon>
        <taxon>Eubacteriales</taxon>
        <taxon>Peptococcaceae</taxon>
        <taxon>Desulforamulus</taxon>
    </lineage>
</organism>
<evidence type="ECO:0000259" key="5">
    <source>
        <dbReference type="PROSITE" id="PS50930"/>
    </source>
</evidence>
<proteinExistence type="predicted"/>
<evidence type="ECO:0000313" key="6">
    <source>
        <dbReference type="EMBL" id="AEG62002.1"/>
    </source>
</evidence>
<name>F6DQ58_DESRL</name>
<keyword evidence="7" id="KW-1185">Reference proteome</keyword>
<feature type="domain" description="HTH LytTR-type" evidence="5">
    <location>
        <begin position="128"/>
        <end position="232"/>
    </location>
</feature>
<reference evidence="7" key="1">
    <citation type="submission" date="2011-05" db="EMBL/GenBank/DDBJ databases">
        <title>Complete sequence of Desulfotomaculum ruminis DSM 2154.</title>
        <authorList>
            <person name="Lucas S."/>
            <person name="Copeland A."/>
            <person name="Lapidus A."/>
            <person name="Cheng J.-F."/>
            <person name="Goodwin L."/>
            <person name="Pitluck S."/>
            <person name="Lu M."/>
            <person name="Detter J.C."/>
            <person name="Han C."/>
            <person name="Tapia R."/>
            <person name="Land M."/>
            <person name="Hauser L."/>
            <person name="Kyrpides N."/>
            <person name="Ivanova N."/>
            <person name="Mikhailova N."/>
            <person name="Pagani I."/>
            <person name="Stams A.J.M."/>
            <person name="Plugge C.M."/>
            <person name="Muyzer G."/>
            <person name="Kuever J."/>
            <person name="Parshina S.N."/>
            <person name="Ivanova A.E."/>
            <person name="Nazina T.N."/>
            <person name="Brambilla E."/>
            <person name="Spring S."/>
            <person name="Klenk H.-P."/>
            <person name="Woyke T."/>
        </authorList>
    </citation>
    <scope>NUCLEOTIDE SEQUENCE [LARGE SCALE GENOMIC DNA]</scope>
    <source>
        <strain evidence="7">ATCC 23193 / DSM 2154 / NCIB 8452 / DL</strain>
    </source>
</reference>
<dbReference type="KEGG" id="dru:Desru_3802"/>
<dbReference type="RefSeq" id="WP_013843747.1">
    <property type="nucleotide sequence ID" value="NC_015589.1"/>
</dbReference>
<feature type="domain" description="Response regulatory" evidence="4">
    <location>
        <begin position="2"/>
        <end position="117"/>
    </location>
</feature>
<protein>
    <recommendedName>
        <fullName evidence="1">Stage 0 sporulation protein A homolog</fullName>
    </recommendedName>
</protein>
<dbReference type="STRING" id="696281.Desru_3802"/>
<dbReference type="GO" id="GO:0003677">
    <property type="term" value="F:DNA binding"/>
    <property type="evidence" value="ECO:0007669"/>
    <property type="project" value="InterPro"/>
</dbReference>
<dbReference type="SUPFAM" id="SSF52172">
    <property type="entry name" value="CheY-like"/>
    <property type="match status" value="1"/>
</dbReference>
<evidence type="ECO:0000256" key="1">
    <source>
        <dbReference type="ARBA" id="ARBA00018672"/>
    </source>
</evidence>
<dbReference type="PANTHER" id="PTHR37299:SF1">
    <property type="entry name" value="STAGE 0 SPORULATION PROTEIN A HOMOLOG"/>
    <property type="match status" value="1"/>
</dbReference>
<dbReference type="eggNOG" id="COG3279">
    <property type="taxonomic scope" value="Bacteria"/>
</dbReference>
<evidence type="ECO:0000256" key="3">
    <source>
        <dbReference type="PROSITE-ProRule" id="PRU00169"/>
    </source>
</evidence>
<feature type="modified residue" description="4-aspartylphosphate" evidence="3">
    <location>
        <position position="53"/>
    </location>
</feature>
<dbReference type="EMBL" id="CP002780">
    <property type="protein sequence ID" value="AEG62002.1"/>
    <property type="molecule type" value="Genomic_DNA"/>
</dbReference>
<evidence type="ECO:0000313" key="7">
    <source>
        <dbReference type="Proteomes" id="UP000009234"/>
    </source>
</evidence>
<dbReference type="HOGENOM" id="CLU_000445_14_1_9"/>
<sequence length="233" mass="26683">MNVLIVDDVDQIRKFIKTVLQNIEEVKEIYEASTPMECINIVSSHSPDTVFLDIDLDGKTSGLDVARTILAFSPAIQIVFITAHSQYAHSAFDLDVTDYLVKPFDDERLLRALLKVKKRAKQKAPLKIPVKIGANISFLDYKNILFFEKVGKKVLIHTYNEILETYDTLNNLSKLLPDTFIRAHQSYIINIEKVRGLIPNNAVSYTVQFDQSEKTALLVRSKYRELCDLLYRT</sequence>
<dbReference type="Gene3D" id="3.40.50.2300">
    <property type="match status" value="1"/>
</dbReference>
<dbReference type="PROSITE" id="PS50930">
    <property type="entry name" value="HTH_LYTTR"/>
    <property type="match status" value="1"/>
</dbReference>
<dbReference type="Proteomes" id="UP000009234">
    <property type="component" value="Chromosome"/>
</dbReference>
<dbReference type="PROSITE" id="PS50110">
    <property type="entry name" value="RESPONSE_REGULATORY"/>
    <property type="match status" value="1"/>
</dbReference>
<evidence type="ECO:0000259" key="4">
    <source>
        <dbReference type="PROSITE" id="PS50110"/>
    </source>
</evidence>
<dbReference type="Pfam" id="PF00072">
    <property type="entry name" value="Response_reg"/>
    <property type="match status" value="1"/>
</dbReference>
<dbReference type="AlphaFoldDB" id="F6DQ58"/>
<dbReference type="InterPro" id="IPR046947">
    <property type="entry name" value="LytR-like"/>
</dbReference>
<dbReference type="InterPro" id="IPR001789">
    <property type="entry name" value="Sig_transdc_resp-reg_receiver"/>
</dbReference>
<dbReference type="Pfam" id="PF04397">
    <property type="entry name" value="LytTR"/>
    <property type="match status" value="1"/>
</dbReference>
<gene>
    <name evidence="6" type="ordered locus">Desru_3802</name>
</gene>